<dbReference type="SUPFAM" id="SSF55424">
    <property type="entry name" value="FAD/NAD-linked reductases, dimerisation (C-terminal) domain"/>
    <property type="match status" value="1"/>
</dbReference>
<evidence type="ECO:0000256" key="12">
    <source>
        <dbReference type="SAM" id="MobiDB-lite"/>
    </source>
</evidence>
<dbReference type="Pfam" id="PF14721">
    <property type="entry name" value="AIF_C"/>
    <property type="match status" value="1"/>
</dbReference>
<dbReference type="OMA" id="RSIFFEH"/>
<dbReference type="SMART" id="SM01353">
    <property type="entry name" value="AIF_C"/>
    <property type="match status" value="1"/>
</dbReference>
<dbReference type="InterPro" id="IPR029324">
    <property type="entry name" value="AIF_C"/>
</dbReference>
<evidence type="ECO:0000313" key="16">
    <source>
        <dbReference type="Proteomes" id="UP000025227"/>
    </source>
</evidence>
<dbReference type="GO" id="GO:0005739">
    <property type="term" value="C:mitochondrion"/>
    <property type="evidence" value="ECO:0007669"/>
    <property type="project" value="UniProtKB-SubCell"/>
</dbReference>
<feature type="compositionally biased region" description="Polar residues" evidence="12">
    <location>
        <begin position="199"/>
        <end position="208"/>
    </location>
</feature>
<evidence type="ECO:0000256" key="11">
    <source>
        <dbReference type="ARBA" id="ARBA00047786"/>
    </source>
</evidence>
<evidence type="ECO:0000256" key="4">
    <source>
        <dbReference type="ARBA" id="ARBA00022630"/>
    </source>
</evidence>
<evidence type="ECO:0000256" key="13">
    <source>
        <dbReference type="SAM" id="Phobius"/>
    </source>
</evidence>
<organism evidence="16 17">
    <name type="scientific">Haemonchus contortus</name>
    <name type="common">Barber pole worm</name>
    <dbReference type="NCBI Taxonomy" id="6289"/>
    <lineage>
        <taxon>Eukaryota</taxon>
        <taxon>Metazoa</taxon>
        <taxon>Ecdysozoa</taxon>
        <taxon>Nematoda</taxon>
        <taxon>Chromadorea</taxon>
        <taxon>Rhabditida</taxon>
        <taxon>Rhabditina</taxon>
        <taxon>Rhabditomorpha</taxon>
        <taxon>Strongyloidea</taxon>
        <taxon>Trichostrongylidae</taxon>
        <taxon>Haemonchus</taxon>
    </lineage>
</organism>
<dbReference type="GO" id="GO:0016174">
    <property type="term" value="F:NAD(P)H oxidase H2O2-forming activity"/>
    <property type="evidence" value="ECO:0007669"/>
    <property type="project" value="TreeGrafter"/>
</dbReference>
<feature type="compositionally biased region" description="Basic and acidic residues" evidence="12">
    <location>
        <begin position="170"/>
        <end position="198"/>
    </location>
</feature>
<keyword evidence="6" id="KW-0274">FAD</keyword>
<dbReference type="GO" id="GO:0071949">
    <property type="term" value="F:FAD binding"/>
    <property type="evidence" value="ECO:0007669"/>
    <property type="project" value="TreeGrafter"/>
</dbReference>
<keyword evidence="8" id="KW-0560">Oxidoreductase</keyword>
<dbReference type="GO" id="GO:0046983">
    <property type="term" value="F:protein dimerization activity"/>
    <property type="evidence" value="ECO:0007669"/>
    <property type="project" value="InterPro"/>
</dbReference>
<comment type="similarity">
    <text evidence="3">Belongs to the FAD-dependent oxidoreductase family.</text>
</comment>
<evidence type="ECO:0000256" key="6">
    <source>
        <dbReference type="ARBA" id="ARBA00022827"/>
    </source>
</evidence>
<evidence type="ECO:0000256" key="1">
    <source>
        <dbReference type="ARBA" id="ARBA00001974"/>
    </source>
</evidence>
<sequence length="685" mass="75289">MISRLSSINVGRCFMRIHSLRLLRTSAVVTASHHDDEPPPPYIPKPSSGVRNWLGELKPPREKYPHEPYKPERSDVYSFIGAGVGIILTVLAIVYYTDLFGKNIKGKTHGSKAHAHEGDESHPTKDASVEESEPPAKPSEGKAEDEPTENEHESSPSPESSTPSPTSNRQADDRDHDSNEGKHIEEDKHSDSRTERSTSSKGETSTPADTKVKKTVVSSSGEEVPEFVEYLLVGAGAAAYYASLAIRARHADAKVLMIGEENHLPYNRPPLSKELWWYGDENSATSLQYEGLSGKKRDVYFEAEGFFVPPSELPSTVHGGVSLLKGHRVKKLNPGEKKAYLDDGTCISYDKCLIATGGKPKTLPELENASEDVKERILYLRGLDDYRKLDSICKSSKSIAIVGGGFTGSELAYSIRRRYQDVEISQVVPEKGNLSQVLPELLSQKATESLRGTGVDVITDAKIIAIHRAGEQLEVKVNNRQKALTPDYVIVCVGIEPDTSVAEASGLEIDSRLGGVAADAELRVQSDIWAAGDSASFYDKSLGRRRIEHWENAQVSGRLAGENMTGAGKAFWYQPSFFSKIAPQWNLNAVGITDSSLPTVSVFAKDDNSNESYERGVVFYKGENGKVVGVLLLNVYGSGVDVSRRIIEEARSIDDFRQLAKLYELYSPVEPEQEEKSEAKSDKDE</sequence>
<keyword evidence="9" id="KW-0520">NAD</keyword>
<dbReference type="InterPro" id="IPR016156">
    <property type="entry name" value="FAD/NAD-linked_Rdtase_dimer_sf"/>
</dbReference>
<keyword evidence="5" id="KW-0053">Apoptosis</keyword>
<feature type="compositionally biased region" description="Basic and acidic residues" evidence="12">
    <location>
        <begin position="114"/>
        <end position="128"/>
    </location>
</feature>
<dbReference type="PRINTS" id="PR00411">
    <property type="entry name" value="PNDRDTASEI"/>
</dbReference>
<feature type="transmembrane region" description="Helical" evidence="13">
    <location>
        <begin position="76"/>
        <end position="96"/>
    </location>
</feature>
<feature type="domain" description="Mitochondrial apoptosis-inducing factor C-terminal" evidence="15">
    <location>
        <begin position="560"/>
        <end position="610"/>
    </location>
</feature>
<dbReference type="SUPFAM" id="SSF51905">
    <property type="entry name" value="FAD/NAD(P)-binding domain"/>
    <property type="match status" value="2"/>
</dbReference>
<feature type="region of interest" description="Disordered" evidence="12">
    <location>
        <begin position="108"/>
        <end position="220"/>
    </location>
</feature>
<evidence type="ECO:0000259" key="15">
    <source>
        <dbReference type="Pfam" id="PF14721"/>
    </source>
</evidence>
<dbReference type="AlphaFoldDB" id="A0A7I4YA83"/>
<dbReference type="GO" id="GO:0006915">
    <property type="term" value="P:apoptotic process"/>
    <property type="evidence" value="ECO:0007669"/>
    <property type="project" value="UniProtKB-KW"/>
</dbReference>
<accession>A0A7I4YA83</accession>
<dbReference type="PRINTS" id="PR00368">
    <property type="entry name" value="FADPNR"/>
</dbReference>
<feature type="compositionally biased region" description="Basic and acidic residues" evidence="12">
    <location>
        <begin position="139"/>
        <end position="154"/>
    </location>
</feature>
<dbReference type="InterPro" id="IPR036188">
    <property type="entry name" value="FAD/NAD-bd_sf"/>
</dbReference>
<evidence type="ECO:0000313" key="17">
    <source>
        <dbReference type="WBParaSite" id="HCON_00066460-00001"/>
    </source>
</evidence>
<dbReference type="WBParaSite" id="HCON_00066460-00001">
    <property type="protein sequence ID" value="HCON_00066460-00001"/>
    <property type="gene ID" value="HCON_00066460"/>
</dbReference>
<dbReference type="OrthoDB" id="6029at2759"/>
<proteinExistence type="inferred from homology"/>
<keyword evidence="13" id="KW-0472">Membrane</keyword>
<dbReference type="InterPro" id="IPR050446">
    <property type="entry name" value="FAD-oxidoreductase/Apoptosis"/>
</dbReference>
<evidence type="ECO:0000256" key="2">
    <source>
        <dbReference type="ARBA" id="ARBA00004173"/>
    </source>
</evidence>
<comment type="cofactor">
    <cofactor evidence="1">
        <name>FAD</name>
        <dbReference type="ChEBI" id="CHEBI:57692"/>
    </cofactor>
</comment>
<evidence type="ECO:0000256" key="8">
    <source>
        <dbReference type="ARBA" id="ARBA00023002"/>
    </source>
</evidence>
<dbReference type="GO" id="GO:0033108">
    <property type="term" value="P:mitochondrial respiratory chain complex assembly"/>
    <property type="evidence" value="ECO:0007669"/>
    <property type="project" value="TreeGrafter"/>
</dbReference>
<dbReference type="InterPro" id="IPR023753">
    <property type="entry name" value="FAD/NAD-binding_dom"/>
</dbReference>
<dbReference type="Gene3D" id="3.50.50.60">
    <property type="entry name" value="FAD/NAD(P)-binding domain"/>
    <property type="match status" value="2"/>
</dbReference>
<feature type="domain" description="FAD/NAD(P)-binding" evidence="14">
    <location>
        <begin position="230"/>
        <end position="557"/>
    </location>
</feature>
<dbReference type="PANTHER" id="PTHR43557">
    <property type="entry name" value="APOPTOSIS-INDUCING FACTOR 1"/>
    <property type="match status" value="1"/>
</dbReference>
<keyword evidence="10" id="KW-0496">Mitochondrion</keyword>
<name>A0A7I4YA83_HAECO</name>
<evidence type="ECO:0000256" key="3">
    <source>
        <dbReference type="ARBA" id="ARBA00006442"/>
    </source>
</evidence>
<dbReference type="Proteomes" id="UP000025227">
    <property type="component" value="Unplaced"/>
</dbReference>
<keyword evidence="13" id="KW-1133">Transmembrane helix</keyword>
<keyword evidence="7" id="KW-0809">Transit peptide</keyword>
<comment type="subcellular location">
    <subcellularLocation>
        <location evidence="2">Mitochondrion</location>
    </subcellularLocation>
</comment>
<protein>
    <submittedName>
        <fullName evidence="17">FAD-dependent pyridine nucleotide-disulphide oxidoreductase domain containing protein</fullName>
    </submittedName>
</protein>
<evidence type="ECO:0000256" key="7">
    <source>
        <dbReference type="ARBA" id="ARBA00022946"/>
    </source>
</evidence>
<keyword evidence="4" id="KW-0285">Flavoprotein</keyword>
<feature type="compositionally biased region" description="Low complexity" evidence="12">
    <location>
        <begin position="155"/>
        <end position="167"/>
    </location>
</feature>
<keyword evidence="16" id="KW-1185">Reference proteome</keyword>
<evidence type="ECO:0000256" key="5">
    <source>
        <dbReference type="ARBA" id="ARBA00022703"/>
    </source>
</evidence>
<evidence type="ECO:0000259" key="14">
    <source>
        <dbReference type="Pfam" id="PF07992"/>
    </source>
</evidence>
<dbReference type="Gene3D" id="3.30.390.30">
    <property type="match status" value="1"/>
</dbReference>
<reference evidence="17" key="1">
    <citation type="submission" date="2020-12" db="UniProtKB">
        <authorList>
            <consortium name="WormBaseParasite"/>
        </authorList>
    </citation>
    <scope>IDENTIFICATION</scope>
    <source>
        <strain evidence="17">MHco3</strain>
    </source>
</reference>
<evidence type="ECO:0000256" key="10">
    <source>
        <dbReference type="ARBA" id="ARBA00023128"/>
    </source>
</evidence>
<evidence type="ECO:0000256" key="9">
    <source>
        <dbReference type="ARBA" id="ARBA00023027"/>
    </source>
</evidence>
<comment type="catalytic activity">
    <reaction evidence="11">
        <text>A + NADH + H(+) = AH2 + NAD(+)</text>
        <dbReference type="Rhea" id="RHEA:11356"/>
        <dbReference type="ChEBI" id="CHEBI:13193"/>
        <dbReference type="ChEBI" id="CHEBI:15378"/>
        <dbReference type="ChEBI" id="CHEBI:17499"/>
        <dbReference type="ChEBI" id="CHEBI:57540"/>
        <dbReference type="ChEBI" id="CHEBI:57945"/>
    </reaction>
</comment>
<dbReference type="PANTHER" id="PTHR43557:SF4">
    <property type="entry name" value="APOPTOSIS-INDUCING FACTOR 1, MITOCHONDRIAL"/>
    <property type="match status" value="1"/>
</dbReference>
<dbReference type="Pfam" id="PF07992">
    <property type="entry name" value="Pyr_redox_2"/>
    <property type="match status" value="1"/>
</dbReference>
<keyword evidence="13" id="KW-0812">Transmembrane</keyword>